<sequence length="159" mass="16833">MSFSLSRGIDLREGALRADAGSCHARNRVVARGMKRTKGIGAMKESPAQPNPPAQCFPQPHHPPPSLYPPGPFTPTRAASPRSDPGTAGHAFGLPSATRAWCQIQHFGQRRRAVEHNPFSHTGSSSALITSHHSPSLGDGSRTTHPSGMAADFSRKVGG</sequence>
<evidence type="ECO:0000256" key="1">
    <source>
        <dbReference type="SAM" id="MobiDB-lite"/>
    </source>
</evidence>
<feature type="region of interest" description="Disordered" evidence="1">
    <location>
        <begin position="42"/>
        <end position="93"/>
    </location>
</feature>
<name>A0ABQ0LLG5_MYCCL</name>
<keyword evidence="3" id="KW-1185">Reference proteome</keyword>
<feature type="compositionally biased region" description="Pro residues" evidence="1">
    <location>
        <begin position="49"/>
        <end position="73"/>
    </location>
</feature>
<evidence type="ECO:0000313" key="2">
    <source>
        <dbReference type="EMBL" id="GAT51882.1"/>
    </source>
</evidence>
<feature type="region of interest" description="Disordered" evidence="1">
    <location>
        <begin position="117"/>
        <end position="159"/>
    </location>
</feature>
<reference evidence="2" key="1">
    <citation type="submission" date="2014-09" db="EMBL/GenBank/DDBJ databases">
        <title>Genome sequence of the luminous mushroom Mycena chlorophos for searching fungal bioluminescence genes.</title>
        <authorList>
            <person name="Tanaka Y."/>
            <person name="Kasuga D."/>
            <person name="Oba Y."/>
            <person name="Hase S."/>
            <person name="Sato K."/>
            <person name="Oba Y."/>
            <person name="Sakakibara Y."/>
        </authorList>
    </citation>
    <scope>NUCLEOTIDE SEQUENCE</scope>
</reference>
<dbReference type="EMBL" id="DF847446">
    <property type="protein sequence ID" value="GAT51882.1"/>
    <property type="molecule type" value="Genomic_DNA"/>
</dbReference>
<accession>A0ABQ0LLG5</accession>
<evidence type="ECO:0000313" key="3">
    <source>
        <dbReference type="Proteomes" id="UP000815677"/>
    </source>
</evidence>
<feature type="compositionally biased region" description="Polar residues" evidence="1">
    <location>
        <begin position="119"/>
        <end position="134"/>
    </location>
</feature>
<organism evidence="2 3">
    <name type="scientific">Mycena chlorophos</name>
    <name type="common">Agaric fungus</name>
    <name type="synonym">Agaricus chlorophos</name>
    <dbReference type="NCBI Taxonomy" id="658473"/>
    <lineage>
        <taxon>Eukaryota</taxon>
        <taxon>Fungi</taxon>
        <taxon>Dikarya</taxon>
        <taxon>Basidiomycota</taxon>
        <taxon>Agaricomycotina</taxon>
        <taxon>Agaricomycetes</taxon>
        <taxon>Agaricomycetidae</taxon>
        <taxon>Agaricales</taxon>
        <taxon>Marasmiineae</taxon>
        <taxon>Mycenaceae</taxon>
        <taxon>Mycena</taxon>
    </lineage>
</organism>
<proteinExistence type="predicted"/>
<protein>
    <submittedName>
        <fullName evidence="2">Uncharacterized protein</fullName>
    </submittedName>
</protein>
<gene>
    <name evidence="2" type="ORF">MCHLO_08985</name>
</gene>
<dbReference type="Proteomes" id="UP000815677">
    <property type="component" value="Unassembled WGS sequence"/>
</dbReference>